<gene>
    <name evidence="1" type="ORF">GBAR_LOCUS23005</name>
</gene>
<keyword evidence="2" id="KW-1185">Reference proteome</keyword>
<name>A0AA35T500_GEOBA</name>
<evidence type="ECO:0000313" key="2">
    <source>
        <dbReference type="Proteomes" id="UP001174909"/>
    </source>
</evidence>
<organism evidence="1 2">
    <name type="scientific">Geodia barretti</name>
    <name type="common">Barrett's horny sponge</name>
    <dbReference type="NCBI Taxonomy" id="519541"/>
    <lineage>
        <taxon>Eukaryota</taxon>
        <taxon>Metazoa</taxon>
        <taxon>Porifera</taxon>
        <taxon>Demospongiae</taxon>
        <taxon>Heteroscleromorpha</taxon>
        <taxon>Tetractinellida</taxon>
        <taxon>Astrophorina</taxon>
        <taxon>Geodiidae</taxon>
        <taxon>Geodia</taxon>
    </lineage>
</organism>
<sequence length="54" mass="6292">MMLKLKVQMESPHTHTGGDVLSGITMRTDIEKYGKLIDEYSEFLLSKETRRVMF</sequence>
<comment type="caution">
    <text evidence="1">The sequence shown here is derived from an EMBL/GenBank/DDBJ whole genome shotgun (WGS) entry which is preliminary data.</text>
</comment>
<dbReference type="Proteomes" id="UP001174909">
    <property type="component" value="Unassembled WGS sequence"/>
</dbReference>
<dbReference type="EMBL" id="CASHTH010003183">
    <property type="protein sequence ID" value="CAI8041359.1"/>
    <property type="molecule type" value="Genomic_DNA"/>
</dbReference>
<accession>A0AA35T500</accession>
<evidence type="ECO:0000313" key="1">
    <source>
        <dbReference type="EMBL" id="CAI8041359.1"/>
    </source>
</evidence>
<protein>
    <submittedName>
        <fullName evidence="1">Uncharacterized protein</fullName>
    </submittedName>
</protein>
<reference evidence="1" key="1">
    <citation type="submission" date="2023-03" db="EMBL/GenBank/DDBJ databases">
        <authorList>
            <person name="Steffen K."/>
            <person name="Cardenas P."/>
        </authorList>
    </citation>
    <scope>NUCLEOTIDE SEQUENCE</scope>
</reference>
<dbReference type="AlphaFoldDB" id="A0AA35T500"/>
<proteinExistence type="predicted"/>